<organism evidence="4 9">
    <name type="scientific">Rotaria magnacalcarata</name>
    <dbReference type="NCBI Taxonomy" id="392030"/>
    <lineage>
        <taxon>Eukaryota</taxon>
        <taxon>Metazoa</taxon>
        <taxon>Spiralia</taxon>
        <taxon>Gnathifera</taxon>
        <taxon>Rotifera</taxon>
        <taxon>Eurotatoria</taxon>
        <taxon>Bdelloidea</taxon>
        <taxon>Philodinida</taxon>
        <taxon>Philodinidae</taxon>
        <taxon>Rotaria</taxon>
    </lineage>
</organism>
<dbReference type="Proteomes" id="UP000681967">
    <property type="component" value="Unassembled WGS sequence"/>
</dbReference>
<comment type="caution">
    <text evidence="4">The sequence shown here is derived from an EMBL/GenBank/DDBJ whole genome shotgun (WGS) entry which is preliminary data.</text>
</comment>
<reference evidence="4" key="1">
    <citation type="submission" date="2021-02" db="EMBL/GenBank/DDBJ databases">
        <authorList>
            <person name="Nowell W R."/>
        </authorList>
    </citation>
    <scope>NUCLEOTIDE SEQUENCE</scope>
</reference>
<evidence type="ECO:0000313" key="9">
    <source>
        <dbReference type="Proteomes" id="UP000663834"/>
    </source>
</evidence>
<dbReference type="EMBL" id="CAJOBI010047851">
    <property type="protein sequence ID" value="CAF4357149.1"/>
    <property type="molecule type" value="Genomic_DNA"/>
</dbReference>
<protein>
    <recommendedName>
        <fullName evidence="2">CWH43-like N-terminal domain-containing protein</fullName>
    </recommendedName>
</protein>
<sequence length="240" mass="27220">MMNIGNTLIWFRILLILPFTSILTFVLTLIICSQIPNNIEPDQNLPQISELGTGQAHNYFMSGFIVLIPQMLIMFIGRLQFLIQSQTIIHRAIIYCIHVIAIVSGIFVLIMAIVSLDDRPHIHDIGAIGTFGSISIYCILHTILIIYLFIHRSKATEHTNIIFPLWFLGCTIIVITCSIIWVITFASIPEYIAAGTPFLYFLAFAPQFWTKAKQIQHVTNLNFAGHYSSRTEIKSAYEMS</sequence>
<dbReference type="Proteomes" id="UP000663824">
    <property type="component" value="Unassembled WGS sequence"/>
</dbReference>
<feature type="transmembrane region" description="Helical" evidence="1">
    <location>
        <begin position="125"/>
        <end position="150"/>
    </location>
</feature>
<evidence type="ECO:0000313" key="4">
    <source>
        <dbReference type="EMBL" id="CAF1648245.1"/>
    </source>
</evidence>
<evidence type="ECO:0000313" key="7">
    <source>
        <dbReference type="EMBL" id="CAF3977368.1"/>
    </source>
</evidence>
<dbReference type="Proteomes" id="UP000676336">
    <property type="component" value="Unassembled WGS sequence"/>
</dbReference>
<proteinExistence type="predicted"/>
<feature type="domain" description="CWH43-like N-terminal" evidence="2">
    <location>
        <begin position="12"/>
        <end position="210"/>
    </location>
</feature>
<evidence type="ECO:0000313" key="3">
    <source>
        <dbReference type="EMBL" id="CAF1102440.1"/>
    </source>
</evidence>
<dbReference type="EMBL" id="CAJNRE010002296">
    <property type="protein sequence ID" value="CAF1973641.1"/>
    <property type="molecule type" value="Genomic_DNA"/>
</dbReference>
<dbReference type="OrthoDB" id="10024921at2759"/>
<evidence type="ECO:0000259" key="2">
    <source>
        <dbReference type="Pfam" id="PF10277"/>
    </source>
</evidence>
<evidence type="ECO:0000313" key="5">
    <source>
        <dbReference type="EMBL" id="CAF1973641.1"/>
    </source>
</evidence>
<gene>
    <name evidence="7" type="ORF">BYL167_LOCUS12418</name>
    <name evidence="3" type="ORF">CJN711_LOCUS7220</name>
    <name evidence="6" type="ORF">GIL414_LOCUS8834</name>
    <name evidence="4" type="ORF">KQP761_LOCUS29436</name>
    <name evidence="5" type="ORF">MBJ925_LOCUS6932</name>
    <name evidence="8" type="ORF">SMN809_LOCUS28524</name>
</gene>
<evidence type="ECO:0000313" key="6">
    <source>
        <dbReference type="EMBL" id="CAF3946140.1"/>
    </source>
</evidence>
<dbReference type="EMBL" id="CAJNOV010002405">
    <property type="protein sequence ID" value="CAF1102440.1"/>
    <property type="molecule type" value="Genomic_DNA"/>
</dbReference>
<keyword evidence="1" id="KW-0472">Membrane</keyword>
<dbReference type="AlphaFoldDB" id="A0A816E659"/>
<dbReference type="Pfam" id="PF10277">
    <property type="entry name" value="Frag1"/>
    <property type="match status" value="1"/>
</dbReference>
<name>A0A816E659_9BILA</name>
<dbReference type="EMBL" id="CAJOBH010004084">
    <property type="protein sequence ID" value="CAF3977368.1"/>
    <property type="molecule type" value="Genomic_DNA"/>
</dbReference>
<feature type="transmembrane region" description="Helical" evidence="1">
    <location>
        <begin position="56"/>
        <end position="76"/>
    </location>
</feature>
<keyword evidence="1" id="KW-1133">Transmembrane helix</keyword>
<evidence type="ECO:0000256" key="1">
    <source>
        <dbReference type="SAM" id="Phobius"/>
    </source>
</evidence>
<dbReference type="Proteomes" id="UP000663855">
    <property type="component" value="Unassembled WGS sequence"/>
</dbReference>
<feature type="transmembrane region" description="Helical" evidence="1">
    <location>
        <begin position="191"/>
        <end position="209"/>
    </location>
</feature>
<dbReference type="EMBL" id="CAJNOW010016172">
    <property type="protein sequence ID" value="CAF1648245.1"/>
    <property type="molecule type" value="Genomic_DNA"/>
</dbReference>
<dbReference type="Proteomes" id="UP000681720">
    <property type="component" value="Unassembled WGS sequence"/>
</dbReference>
<dbReference type="InterPro" id="IPR019402">
    <property type="entry name" value="CWH43_N"/>
</dbReference>
<accession>A0A816E659</accession>
<feature type="transmembrane region" description="Helical" evidence="1">
    <location>
        <begin position="12"/>
        <end position="36"/>
    </location>
</feature>
<dbReference type="Proteomes" id="UP000663834">
    <property type="component" value="Unassembled WGS sequence"/>
</dbReference>
<feature type="transmembrane region" description="Helical" evidence="1">
    <location>
        <begin position="88"/>
        <end position="113"/>
    </location>
</feature>
<evidence type="ECO:0000313" key="8">
    <source>
        <dbReference type="EMBL" id="CAF4357149.1"/>
    </source>
</evidence>
<feature type="transmembrane region" description="Helical" evidence="1">
    <location>
        <begin position="162"/>
        <end position="185"/>
    </location>
</feature>
<keyword evidence="1" id="KW-0812">Transmembrane</keyword>
<dbReference type="EMBL" id="CAJOBJ010002920">
    <property type="protein sequence ID" value="CAF3946140.1"/>
    <property type="molecule type" value="Genomic_DNA"/>
</dbReference>